<comment type="similarity">
    <text evidence="1">Belongs to the MYG1 family.</text>
</comment>
<dbReference type="Pfam" id="PF03690">
    <property type="entry name" value="MYG1_exonuc"/>
    <property type="match status" value="1"/>
</dbReference>
<sequence>MRHSIIGYSILLGSSPISWKSKKQNIVSHSFAEVEYRAMATTPREITWLLQLLKDLQVSHPQPVNMFCDSKAALHIAANSVFYEPAAAMSSPSTTHISSLGFSTSSPINAPLKRISTYNGSFHCDEALGCFMIRLTDKFSDAQIIRTRDSKVLDELDAMLDVGGVYDPSNDQYDHHQKGFEEIFRHGFSTKLSSAGLVYKVLDEVDVVLDVGGVYDPSNDRYDHHQKGFEEIFGHGFSTKLDLSIIHGVEYLCDLALSGNSAILRA</sequence>
<dbReference type="OrthoDB" id="654501at2759"/>
<dbReference type="Proteomes" id="UP000323000">
    <property type="component" value="Chromosome 8"/>
</dbReference>
<dbReference type="GO" id="GO:0005737">
    <property type="term" value="C:cytoplasm"/>
    <property type="evidence" value="ECO:0007669"/>
    <property type="project" value="TreeGrafter"/>
</dbReference>
<dbReference type="AlphaFoldDB" id="A0A5C7HJF9"/>
<dbReference type="EMBL" id="VAHF01000008">
    <property type="protein sequence ID" value="TXG57147.1"/>
    <property type="molecule type" value="Genomic_DNA"/>
</dbReference>
<comment type="caution">
    <text evidence="2">The sequence shown here is derived from an EMBL/GenBank/DDBJ whole genome shotgun (WGS) entry which is preliminary data.</text>
</comment>
<evidence type="ECO:0000313" key="3">
    <source>
        <dbReference type="Proteomes" id="UP000323000"/>
    </source>
</evidence>
<keyword evidence="3" id="KW-1185">Reference proteome</keyword>
<dbReference type="GO" id="GO:0005634">
    <property type="term" value="C:nucleus"/>
    <property type="evidence" value="ECO:0007669"/>
    <property type="project" value="TreeGrafter"/>
</dbReference>
<dbReference type="PANTHER" id="PTHR11215:SF1">
    <property type="entry name" value="MYG1 EXONUCLEASE"/>
    <property type="match status" value="1"/>
</dbReference>
<organism evidence="2 3">
    <name type="scientific">Acer yangbiense</name>
    <dbReference type="NCBI Taxonomy" id="1000413"/>
    <lineage>
        <taxon>Eukaryota</taxon>
        <taxon>Viridiplantae</taxon>
        <taxon>Streptophyta</taxon>
        <taxon>Embryophyta</taxon>
        <taxon>Tracheophyta</taxon>
        <taxon>Spermatophyta</taxon>
        <taxon>Magnoliopsida</taxon>
        <taxon>eudicotyledons</taxon>
        <taxon>Gunneridae</taxon>
        <taxon>Pentapetalae</taxon>
        <taxon>rosids</taxon>
        <taxon>malvids</taxon>
        <taxon>Sapindales</taxon>
        <taxon>Sapindaceae</taxon>
        <taxon>Hippocastanoideae</taxon>
        <taxon>Acereae</taxon>
        <taxon>Acer</taxon>
    </lineage>
</organism>
<dbReference type="PANTHER" id="PTHR11215">
    <property type="entry name" value="METAL DEPENDENT HYDROLASE - RELATED"/>
    <property type="match status" value="1"/>
</dbReference>
<evidence type="ECO:0000256" key="1">
    <source>
        <dbReference type="ARBA" id="ARBA00010105"/>
    </source>
</evidence>
<proteinExistence type="inferred from homology"/>
<gene>
    <name evidence="2" type="ORF">EZV62_018460</name>
</gene>
<accession>A0A5C7HJF9</accession>
<name>A0A5C7HJF9_9ROSI</name>
<reference evidence="3" key="1">
    <citation type="journal article" date="2019" name="Gigascience">
        <title>De novo genome assembly of the endangered Acer yangbiense, a plant species with extremely small populations endemic to Yunnan Province, China.</title>
        <authorList>
            <person name="Yang J."/>
            <person name="Wariss H.M."/>
            <person name="Tao L."/>
            <person name="Zhang R."/>
            <person name="Yun Q."/>
            <person name="Hollingsworth P."/>
            <person name="Dao Z."/>
            <person name="Luo G."/>
            <person name="Guo H."/>
            <person name="Ma Y."/>
            <person name="Sun W."/>
        </authorList>
    </citation>
    <scope>NUCLEOTIDE SEQUENCE [LARGE SCALE GENOMIC DNA]</scope>
    <source>
        <strain evidence="3">cv. Malutang</strain>
    </source>
</reference>
<evidence type="ECO:0000313" key="2">
    <source>
        <dbReference type="EMBL" id="TXG57147.1"/>
    </source>
</evidence>
<dbReference type="CDD" id="cd09272">
    <property type="entry name" value="RNase_HI_RT_Ty1"/>
    <property type="match status" value="1"/>
</dbReference>
<dbReference type="InterPro" id="IPR003226">
    <property type="entry name" value="MYG1_exonuclease"/>
</dbReference>
<protein>
    <submittedName>
        <fullName evidence="2">Uncharacterized protein</fullName>
    </submittedName>
</protein>